<protein>
    <submittedName>
        <fullName evidence="11">Tumor necrosis factor receptor superfamily member 6-like</fullName>
    </submittedName>
</protein>
<dbReference type="PANTHER" id="PTHR46874:SF1">
    <property type="entry name" value="TUMOR NECROSIS FACTOR RECEPTOR SUPERFAMILY MEMBER 6"/>
    <property type="match status" value="1"/>
</dbReference>
<name>A0A3B4UJF9_SERDU</name>
<dbReference type="GO" id="GO:0097049">
    <property type="term" value="P:motor neuron apoptotic process"/>
    <property type="evidence" value="ECO:0007669"/>
    <property type="project" value="TreeGrafter"/>
</dbReference>
<dbReference type="GO" id="GO:0045121">
    <property type="term" value="C:membrane raft"/>
    <property type="evidence" value="ECO:0007669"/>
    <property type="project" value="TreeGrafter"/>
</dbReference>
<evidence type="ECO:0000256" key="2">
    <source>
        <dbReference type="ARBA" id="ARBA00022729"/>
    </source>
</evidence>
<dbReference type="GO" id="GO:0043066">
    <property type="term" value="P:negative regulation of apoptotic process"/>
    <property type="evidence" value="ECO:0007669"/>
    <property type="project" value="TreeGrafter"/>
</dbReference>
<reference evidence="11" key="1">
    <citation type="submission" date="2025-08" db="UniProtKB">
        <authorList>
            <consortium name="Ensembl"/>
        </authorList>
    </citation>
    <scope>IDENTIFICATION</scope>
</reference>
<keyword evidence="3" id="KW-0677">Repeat</keyword>
<accession>A0A3B4UJF9</accession>
<dbReference type="Ensembl" id="ENSSDUT00000018832.1">
    <property type="protein sequence ID" value="ENSSDUP00000018497.1"/>
    <property type="gene ID" value="ENSSDUG00000013515.1"/>
</dbReference>
<evidence type="ECO:0000256" key="8">
    <source>
        <dbReference type="SAM" id="SignalP"/>
    </source>
</evidence>
<dbReference type="STRING" id="41447.ENSSDUP00000018497"/>
<feature type="repeat" description="TNFR-Cys" evidence="6">
    <location>
        <begin position="87"/>
        <end position="130"/>
    </location>
</feature>
<dbReference type="GO" id="GO:0032872">
    <property type="term" value="P:regulation of stress-activated MAPK cascade"/>
    <property type="evidence" value="ECO:0007669"/>
    <property type="project" value="TreeGrafter"/>
</dbReference>
<keyword evidence="2 8" id="KW-0732">Signal</keyword>
<feature type="chain" id="PRO_5017298979" evidence="8">
    <location>
        <begin position="28"/>
        <end position="438"/>
    </location>
</feature>
<dbReference type="GO" id="GO:0031265">
    <property type="term" value="C:CD95 death-inducing signaling complex"/>
    <property type="evidence" value="ECO:0007669"/>
    <property type="project" value="TreeGrafter"/>
</dbReference>
<keyword evidence="5" id="KW-0325">Glycoprotein</keyword>
<dbReference type="PANTHER" id="PTHR46874">
    <property type="entry name" value="TUMOR NECROSIS FACTOR RECEPTOR SUPERFAMILY MEMBER 6"/>
    <property type="match status" value="1"/>
</dbReference>
<evidence type="ECO:0000256" key="1">
    <source>
        <dbReference type="ARBA" id="ARBA00022703"/>
    </source>
</evidence>
<dbReference type="Pfam" id="PF00020">
    <property type="entry name" value="TNFR_c6"/>
    <property type="match status" value="1"/>
</dbReference>
<dbReference type="Pfam" id="PF00531">
    <property type="entry name" value="Death"/>
    <property type="match status" value="1"/>
</dbReference>
<dbReference type="SUPFAM" id="SSF57586">
    <property type="entry name" value="TNF receptor-like"/>
    <property type="match status" value="2"/>
</dbReference>
<dbReference type="PROSITE" id="PS50050">
    <property type="entry name" value="TNFR_NGFR_2"/>
    <property type="match status" value="1"/>
</dbReference>
<evidence type="ECO:0000259" key="9">
    <source>
        <dbReference type="PROSITE" id="PS50017"/>
    </source>
</evidence>
<evidence type="ECO:0000256" key="7">
    <source>
        <dbReference type="SAM" id="Phobius"/>
    </source>
</evidence>
<dbReference type="GO" id="GO:0006924">
    <property type="term" value="P:activation-induced cell death of T cells"/>
    <property type="evidence" value="ECO:0007669"/>
    <property type="project" value="TreeGrafter"/>
</dbReference>
<evidence type="ECO:0000259" key="10">
    <source>
        <dbReference type="PROSITE" id="PS50050"/>
    </source>
</evidence>
<evidence type="ECO:0000256" key="6">
    <source>
        <dbReference type="PROSITE-ProRule" id="PRU00206"/>
    </source>
</evidence>
<proteinExistence type="predicted"/>
<feature type="transmembrane region" description="Helical" evidence="7">
    <location>
        <begin position="171"/>
        <end position="196"/>
    </location>
</feature>
<dbReference type="Gene3D" id="2.10.50.10">
    <property type="entry name" value="Tumor Necrosis Factor Receptor, subunit A, domain 2"/>
    <property type="match status" value="2"/>
</dbReference>
<keyword evidence="4 6" id="KW-1015">Disulfide bond</keyword>
<dbReference type="Proteomes" id="UP000261420">
    <property type="component" value="Unplaced"/>
</dbReference>
<feature type="disulfide bond" evidence="6">
    <location>
        <begin position="88"/>
        <end position="103"/>
    </location>
</feature>
<dbReference type="GO" id="GO:0097192">
    <property type="term" value="P:extrinsic apoptotic signaling pathway in absence of ligand"/>
    <property type="evidence" value="ECO:0007669"/>
    <property type="project" value="TreeGrafter"/>
</dbReference>
<dbReference type="GeneTree" id="ENSGT00950000183126"/>
<keyword evidence="7" id="KW-0472">Membrane</keyword>
<dbReference type="GO" id="GO:0009897">
    <property type="term" value="C:external side of plasma membrane"/>
    <property type="evidence" value="ECO:0007669"/>
    <property type="project" value="TreeGrafter"/>
</dbReference>
<evidence type="ECO:0000313" key="12">
    <source>
        <dbReference type="Proteomes" id="UP000261420"/>
    </source>
</evidence>
<feature type="domain" description="TNFR-Cys" evidence="10">
    <location>
        <begin position="87"/>
        <end position="130"/>
    </location>
</feature>
<keyword evidence="12" id="KW-1185">Reference proteome</keyword>
<keyword evidence="7" id="KW-1133">Transmembrane helix</keyword>
<dbReference type="InterPro" id="IPR000488">
    <property type="entry name" value="Death_dom"/>
</dbReference>
<evidence type="ECO:0000256" key="5">
    <source>
        <dbReference type="ARBA" id="ARBA00023180"/>
    </source>
</evidence>
<dbReference type="SUPFAM" id="SSF47986">
    <property type="entry name" value="DEATH domain"/>
    <property type="match status" value="1"/>
</dbReference>
<dbReference type="Gene3D" id="1.10.533.10">
    <property type="entry name" value="Death Domain, Fas"/>
    <property type="match status" value="1"/>
</dbReference>
<dbReference type="SMART" id="SM00005">
    <property type="entry name" value="DEATH"/>
    <property type="match status" value="1"/>
</dbReference>
<evidence type="ECO:0000256" key="3">
    <source>
        <dbReference type="ARBA" id="ARBA00022737"/>
    </source>
</evidence>
<reference evidence="11" key="2">
    <citation type="submission" date="2025-09" db="UniProtKB">
        <authorList>
            <consortium name="Ensembl"/>
        </authorList>
    </citation>
    <scope>IDENTIFICATION</scope>
</reference>
<dbReference type="GO" id="GO:0097527">
    <property type="term" value="P:necroptotic signaling pathway"/>
    <property type="evidence" value="ECO:0007669"/>
    <property type="project" value="TreeGrafter"/>
</dbReference>
<dbReference type="GO" id="GO:0005031">
    <property type="term" value="F:tumor necrosis factor receptor activity"/>
    <property type="evidence" value="ECO:0007669"/>
    <property type="project" value="TreeGrafter"/>
</dbReference>
<keyword evidence="1" id="KW-0053">Apoptosis</keyword>
<keyword evidence="7" id="KW-0812">Transmembrane</keyword>
<dbReference type="InterPro" id="IPR011029">
    <property type="entry name" value="DEATH-like_dom_sf"/>
</dbReference>
<feature type="domain" description="Death" evidence="9">
    <location>
        <begin position="243"/>
        <end position="312"/>
    </location>
</feature>
<dbReference type="AlphaFoldDB" id="A0A3B4UJF9"/>
<evidence type="ECO:0000313" key="11">
    <source>
        <dbReference type="Ensembl" id="ENSSDUP00000018497.1"/>
    </source>
</evidence>
<dbReference type="InterPro" id="IPR001368">
    <property type="entry name" value="TNFR/NGFR_Cys_rich_reg"/>
</dbReference>
<sequence length="438" mass="48458">MASDSNKFSNKFITLALLFLSLAYSSASSLTKEGIAQHPVTLVRNRRQSKCQNGEYEHKGMLCCQCGAGQRLVSHCTKNGSYAVCELCKDGTFSSHPNFQEKCEPCTSCGQTNANLEVKEPCTPAQDTKCGCKEGHYCSSGTDVCRLCQPCEKCADEGCNTVCNVKTNGSYTGIIAGITVLMIIVVAVVAVVAVFVCRKRNLKGTPESSPGGGPPNDVEMQSLNVPDIEPHLPDIADALGWKDMKAVASRSGISQTTIESCKLDNPGDCREQTEQLLRIWVERHGSDSPGKLIQILKNRGKKNKLEKCAKKSVPVREVRRIVHFEFEVVEIMMLSASVEAKGHQSVWRPGKFIARVSLHRQINVSDEEEHLRERMAVEEHRVQCCEETEAQHLPDTCVLRRQGEGGRVDVVLLVEETVEPVHFVMQQMPKKVLRVEQE</sequence>
<evidence type="ECO:0000256" key="4">
    <source>
        <dbReference type="ARBA" id="ARBA00023157"/>
    </source>
</evidence>
<organism evidence="11 12">
    <name type="scientific">Seriola dumerili</name>
    <name type="common">Greater amberjack</name>
    <name type="synonym">Caranx dumerili</name>
    <dbReference type="NCBI Taxonomy" id="41447"/>
    <lineage>
        <taxon>Eukaryota</taxon>
        <taxon>Metazoa</taxon>
        <taxon>Chordata</taxon>
        <taxon>Craniata</taxon>
        <taxon>Vertebrata</taxon>
        <taxon>Euteleostomi</taxon>
        <taxon>Actinopterygii</taxon>
        <taxon>Neopterygii</taxon>
        <taxon>Teleostei</taxon>
        <taxon>Neoteleostei</taxon>
        <taxon>Acanthomorphata</taxon>
        <taxon>Carangaria</taxon>
        <taxon>Carangiformes</taxon>
        <taxon>Carangidae</taxon>
        <taxon>Seriola</taxon>
    </lineage>
</organism>
<dbReference type="PROSITE" id="PS50017">
    <property type="entry name" value="DEATH_DOMAIN"/>
    <property type="match status" value="1"/>
</dbReference>
<dbReference type="SMART" id="SM00208">
    <property type="entry name" value="TNFR"/>
    <property type="match status" value="3"/>
</dbReference>
<comment type="caution">
    <text evidence="6">Lacks conserved residue(s) required for the propagation of feature annotation.</text>
</comment>
<feature type="signal peptide" evidence="8">
    <location>
        <begin position="1"/>
        <end position="27"/>
    </location>
</feature>